<accession>A0A498LE28</accession>
<dbReference type="Proteomes" id="UP000290572">
    <property type="component" value="Unassembled WGS sequence"/>
</dbReference>
<proteinExistence type="predicted"/>
<organism evidence="1 3">
    <name type="scientific">Labeo rohita</name>
    <name type="common">Indian major carp</name>
    <name type="synonym">Cyprinus rohita</name>
    <dbReference type="NCBI Taxonomy" id="84645"/>
    <lineage>
        <taxon>Eukaryota</taxon>
        <taxon>Metazoa</taxon>
        <taxon>Chordata</taxon>
        <taxon>Craniata</taxon>
        <taxon>Vertebrata</taxon>
        <taxon>Euteleostomi</taxon>
        <taxon>Actinopterygii</taxon>
        <taxon>Neopterygii</taxon>
        <taxon>Teleostei</taxon>
        <taxon>Ostariophysi</taxon>
        <taxon>Cypriniformes</taxon>
        <taxon>Cyprinidae</taxon>
        <taxon>Labeoninae</taxon>
        <taxon>Labeonini</taxon>
        <taxon>Labeo</taxon>
    </lineage>
</organism>
<sequence>MRSSQESWFYQGKQRKSTFVMLQTCACNAHHFLAPDCLSGFDLCLRRSRLRSPVRCILQSGVRLIGR</sequence>
<evidence type="ECO:0000313" key="1">
    <source>
        <dbReference type="EMBL" id="RXN06528.1"/>
    </source>
</evidence>
<dbReference type="EMBL" id="QBIY01013055">
    <property type="protein sequence ID" value="RXN12449.1"/>
    <property type="molecule type" value="Genomic_DNA"/>
</dbReference>
<comment type="caution">
    <text evidence="1">The sequence shown here is derived from an EMBL/GenBank/DDBJ whole genome shotgun (WGS) entry which is preliminary data.</text>
</comment>
<evidence type="ECO:0000313" key="3">
    <source>
        <dbReference type="Proteomes" id="UP000290572"/>
    </source>
</evidence>
<keyword evidence="3" id="KW-1185">Reference proteome</keyword>
<reference evidence="1 3" key="1">
    <citation type="submission" date="2018-03" db="EMBL/GenBank/DDBJ databases">
        <title>Draft genome sequence of Rohu Carp (Labeo rohita).</title>
        <authorList>
            <person name="Das P."/>
            <person name="Kushwaha B."/>
            <person name="Joshi C.G."/>
            <person name="Kumar D."/>
            <person name="Nagpure N.S."/>
            <person name="Sahoo L."/>
            <person name="Das S.P."/>
            <person name="Bit A."/>
            <person name="Patnaik S."/>
            <person name="Meher P.K."/>
            <person name="Jayasankar P."/>
            <person name="Koringa P.G."/>
            <person name="Patel N.V."/>
            <person name="Hinsu A.T."/>
            <person name="Kumar R."/>
            <person name="Pandey M."/>
            <person name="Agarwal S."/>
            <person name="Srivastava S."/>
            <person name="Singh M."/>
            <person name="Iquebal M.A."/>
            <person name="Jaiswal S."/>
            <person name="Angadi U.B."/>
            <person name="Kumar N."/>
            <person name="Raza M."/>
            <person name="Shah T.M."/>
            <person name="Rai A."/>
            <person name="Jena J.K."/>
        </authorList>
    </citation>
    <scope>NUCLEOTIDE SEQUENCE [LARGE SCALE GENOMIC DNA]</scope>
    <source>
        <strain evidence="1">DASCIFA01</strain>
        <tissue evidence="1">Testis</tissue>
    </source>
</reference>
<name>A0A498LE28_LABRO</name>
<evidence type="ECO:0000313" key="2">
    <source>
        <dbReference type="EMBL" id="RXN12449.1"/>
    </source>
</evidence>
<protein>
    <submittedName>
        <fullName evidence="1">Uncharacterized protein</fullName>
    </submittedName>
</protein>
<gene>
    <name evidence="2" type="ORF">ROHU_029548</name>
    <name evidence="1" type="ORF">ROHU_032783</name>
</gene>
<dbReference type="AlphaFoldDB" id="A0A498LE28"/>
<dbReference type="EMBL" id="QBIY01013365">
    <property type="protein sequence ID" value="RXN06528.1"/>
    <property type="molecule type" value="Genomic_DNA"/>
</dbReference>